<dbReference type="PANTHER" id="PTHR36755:SF1">
    <property type="entry name" value="OS06G0149300 PROTEIN"/>
    <property type="match status" value="1"/>
</dbReference>
<organism evidence="3 4">
    <name type="scientific">Hibiscus sabdariffa</name>
    <name type="common">roselle</name>
    <dbReference type="NCBI Taxonomy" id="183260"/>
    <lineage>
        <taxon>Eukaryota</taxon>
        <taxon>Viridiplantae</taxon>
        <taxon>Streptophyta</taxon>
        <taxon>Embryophyta</taxon>
        <taxon>Tracheophyta</taxon>
        <taxon>Spermatophyta</taxon>
        <taxon>Magnoliopsida</taxon>
        <taxon>eudicotyledons</taxon>
        <taxon>Gunneridae</taxon>
        <taxon>Pentapetalae</taxon>
        <taxon>rosids</taxon>
        <taxon>malvids</taxon>
        <taxon>Malvales</taxon>
        <taxon>Malvaceae</taxon>
        <taxon>Malvoideae</taxon>
        <taxon>Hibiscus</taxon>
    </lineage>
</organism>
<evidence type="ECO:0000256" key="1">
    <source>
        <dbReference type="SAM" id="MobiDB-lite"/>
    </source>
</evidence>
<evidence type="ECO:0000256" key="2">
    <source>
        <dbReference type="SAM" id="Phobius"/>
    </source>
</evidence>
<evidence type="ECO:0000313" key="4">
    <source>
        <dbReference type="Proteomes" id="UP001472677"/>
    </source>
</evidence>
<feature type="region of interest" description="Disordered" evidence="1">
    <location>
        <begin position="92"/>
        <end position="123"/>
    </location>
</feature>
<dbReference type="PANTHER" id="PTHR36755">
    <property type="entry name" value="PROTEIN, PUTATIVE-RELATED"/>
    <property type="match status" value="1"/>
</dbReference>
<proteinExistence type="predicted"/>
<feature type="compositionally biased region" description="Basic and acidic residues" evidence="1">
    <location>
        <begin position="100"/>
        <end position="123"/>
    </location>
</feature>
<sequence length="123" mass="13395">MSGRGKKVVDVAFKASKDIDWEGMTKLLVSDAVRKEFAAPRRTFYDVNSTLFFDKNMVVKPTVALRAFLVGGIIVFAKLGAAATAMAVAESTAMTGSKQDSNDGSKQPQKDGKMSDNEDVKRW</sequence>
<keyword evidence="2" id="KW-1133">Transmembrane helix</keyword>
<dbReference type="Proteomes" id="UP001472677">
    <property type="component" value="Unassembled WGS sequence"/>
</dbReference>
<keyword evidence="2" id="KW-0472">Membrane</keyword>
<name>A0ABR2G1Y0_9ROSI</name>
<protein>
    <recommendedName>
        <fullName evidence="5">ATP synthase subunit d, mitochondrial</fullName>
    </recommendedName>
</protein>
<gene>
    <name evidence="3" type="ORF">V6N12_024572</name>
</gene>
<dbReference type="EMBL" id="JBBPBM010000004">
    <property type="protein sequence ID" value="KAK8590191.1"/>
    <property type="molecule type" value="Genomic_DNA"/>
</dbReference>
<evidence type="ECO:0008006" key="5">
    <source>
        <dbReference type="Google" id="ProtNLM"/>
    </source>
</evidence>
<keyword evidence="2" id="KW-0812">Transmembrane</keyword>
<evidence type="ECO:0000313" key="3">
    <source>
        <dbReference type="EMBL" id="KAK8590191.1"/>
    </source>
</evidence>
<keyword evidence="4" id="KW-1185">Reference proteome</keyword>
<reference evidence="3 4" key="1">
    <citation type="journal article" date="2024" name="G3 (Bethesda)">
        <title>Genome assembly of Hibiscus sabdariffa L. provides insights into metabolisms of medicinal natural products.</title>
        <authorList>
            <person name="Kim T."/>
        </authorList>
    </citation>
    <scope>NUCLEOTIDE SEQUENCE [LARGE SCALE GENOMIC DNA]</scope>
    <source>
        <strain evidence="3">TK-2024</strain>
        <tissue evidence="3">Old leaves</tissue>
    </source>
</reference>
<feature type="transmembrane region" description="Helical" evidence="2">
    <location>
        <begin position="63"/>
        <end position="89"/>
    </location>
</feature>
<comment type="caution">
    <text evidence="3">The sequence shown here is derived from an EMBL/GenBank/DDBJ whole genome shotgun (WGS) entry which is preliminary data.</text>
</comment>
<accession>A0ABR2G1Y0</accession>